<keyword evidence="6" id="KW-0227">DNA damage</keyword>
<dbReference type="CDD" id="cd09080">
    <property type="entry name" value="TDP2"/>
    <property type="match status" value="1"/>
</dbReference>
<organism evidence="12">
    <name type="scientific">Pyrodinium bahamense</name>
    <dbReference type="NCBI Taxonomy" id="73915"/>
    <lineage>
        <taxon>Eukaryota</taxon>
        <taxon>Sar</taxon>
        <taxon>Alveolata</taxon>
        <taxon>Dinophyceae</taxon>
        <taxon>Gonyaulacales</taxon>
        <taxon>Pyrocystaceae</taxon>
        <taxon>Pyrodinium</taxon>
    </lineage>
</organism>
<dbReference type="GO" id="GO:0046872">
    <property type="term" value="F:metal ion binding"/>
    <property type="evidence" value="ECO:0007669"/>
    <property type="project" value="UniProtKB-KW"/>
</dbReference>
<dbReference type="PANTHER" id="PTHR15822:SF4">
    <property type="entry name" value="TYROSYL-DNA PHOSPHODIESTERASE 2"/>
    <property type="match status" value="1"/>
</dbReference>
<protein>
    <recommendedName>
        <fullName evidence="11">Endonuclease/exonuclease/phosphatase domain-containing protein</fullName>
    </recommendedName>
</protein>
<proteinExistence type="predicted"/>
<evidence type="ECO:0000259" key="11">
    <source>
        <dbReference type="Pfam" id="PF03372"/>
    </source>
</evidence>
<evidence type="ECO:0000256" key="10">
    <source>
        <dbReference type="ARBA" id="ARBA00023242"/>
    </source>
</evidence>
<dbReference type="GO" id="GO:0070260">
    <property type="term" value="F:5'-tyrosyl-DNA phosphodiesterase activity"/>
    <property type="evidence" value="ECO:0007669"/>
    <property type="project" value="TreeGrafter"/>
</dbReference>
<keyword evidence="9" id="KW-0234">DNA repair</keyword>
<evidence type="ECO:0000313" key="12">
    <source>
        <dbReference type="EMBL" id="CAD8379895.1"/>
    </source>
</evidence>
<evidence type="ECO:0000256" key="8">
    <source>
        <dbReference type="ARBA" id="ARBA00022842"/>
    </source>
</evidence>
<evidence type="ECO:0000256" key="9">
    <source>
        <dbReference type="ARBA" id="ARBA00023204"/>
    </source>
</evidence>
<dbReference type="InterPro" id="IPR005135">
    <property type="entry name" value="Endo/exonuclease/phosphatase"/>
</dbReference>
<dbReference type="GO" id="GO:0004518">
    <property type="term" value="F:nuclease activity"/>
    <property type="evidence" value="ECO:0007669"/>
    <property type="project" value="UniProtKB-KW"/>
</dbReference>
<dbReference type="SUPFAM" id="SSF56219">
    <property type="entry name" value="DNase I-like"/>
    <property type="match status" value="1"/>
</dbReference>
<evidence type="ECO:0000256" key="5">
    <source>
        <dbReference type="ARBA" id="ARBA00022723"/>
    </source>
</evidence>
<evidence type="ECO:0000256" key="1">
    <source>
        <dbReference type="ARBA" id="ARBA00001936"/>
    </source>
</evidence>
<dbReference type="PANTHER" id="PTHR15822">
    <property type="entry name" value="TRAF AND TNF RECEPTOR-ASSOCIATED PROTEIN"/>
    <property type="match status" value="1"/>
</dbReference>
<keyword evidence="5" id="KW-0479">Metal-binding</keyword>
<comment type="cofactor">
    <cofactor evidence="2">
        <name>Mg(2+)</name>
        <dbReference type="ChEBI" id="CHEBI:18420"/>
    </cofactor>
</comment>
<gene>
    <name evidence="12" type="ORF">PBAH0796_LOCUS24534</name>
</gene>
<comment type="cofactor">
    <cofactor evidence="1">
        <name>Mn(2+)</name>
        <dbReference type="ChEBI" id="CHEBI:29035"/>
    </cofactor>
</comment>
<dbReference type="GO" id="GO:0005737">
    <property type="term" value="C:cytoplasm"/>
    <property type="evidence" value="ECO:0007669"/>
    <property type="project" value="TreeGrafter"/>
</dbReference>
<comment type="subcellular location">
    <subcellularLocation>
        <location evidence="3">Nucleus</location>
        <location evidence="3">PML body</location>
    </subcellularLocation>
</comment>
<dbReference type="Pfam" id="PF03372">
    <property type="entry name" value="Exo_endo_phos"/>
    <property type="match status" value="1"/>
</dbReference>
<keyword evidence="10" id="KW-0539">Nucleus</keyword>
<evidence type="ECO:0000256" key="4">
    <source>
        <dbReference type="ARBA" id="ARBA00022722"/>
    </source>
</evidence>
<sequence>MAAVRLITFNIWFSPHEMVARMRAIGDIIGAQAPDVVALQEMTAEHWMVCMQHLAFQGFHWSPPAASGYYTMIGSARSFAAEPRRTPFRASSMGRDLLAAVVTPRDASLPALVFGTSHLESLDHAKARRQQAKESIGMLQAMASSTGPLGGLAVDDIVFCGDTNINERIDGQVALPYPWKDAWLEAHPNDPVATFDVDRNQMMARMDSWARSNHARLRFDRFWVRLSRYRVAGAELLGEAPLQGETDPQPIWPSDHFGVLLVLEPAEAGAADLEPNGQPKSCVAM</sequence>
<keyword evidence="4" id="KW-0540">Nuclease</keyword>
<dbReference type="Gene3D" id="3.60.10.10">
    <property type="entry name" value="Endonuclease/exonuclease/phosphatase"/>
    <property type="match status" value="1"/>
</dbReference>
<keyword evidence="8" id="KW-0460">Magnesium</keyword>
<evidence type="ECO:0000256" key="6">
    <source>
        <dbReference type="ARBA" id="ARBA00022763"/>
    </source>
</evidence>
<accession>A0A7S0B0I4</accession>
<reference evidence="12" key="1">
    <citation type="submission" date="2021-01" db="EMBL/GenBank/DDBJ databases">
        <authorList>
            <person name="Corre E."/>
            <person name="Pelletier E."/>
            <person name="Niang G."/>
            <person name="Scheremetjew M."/>
            <person name="Finn R."/>
            <person name="Kale V."/>
            <person name="Holt S."/>
            <person name="Cochrane G."/>
            <person name="Meng A."/>
            <person name="Brown T."/>
            <person name="Cohen L."/>
        </authorList>
    </citation>
    <scope>NUCLEOTIDE SEQUENCE</scope>
    <source>
        <strain evidence="12">Pbaha01</strain>
    </source>
</reference>
<keyword evidence="7" id="KW-0378">Hydrolase</keyword>
<name>A0A7S0B0I4_9DINO</name>
<evidence type="ECO:0000256" key="3">
    <source>
        <dbReference type="ARBA" id="ARBA00004322"/>
    </source>
</evidence>
<dbReference type="GO" id="GO:0003697">
    <property type="term" value="F:single-stranded DNA binding"/>
    <property type="evidence" value="ECO:0007669"/>
    <property type="project" value="TreeGrafter"/>
</dbReference>
<feature type="domain" description="Endonuclease/exonuclease/phosphatase" evidence="11">
    <location>
        <begin position="7"/>
        <end position="256"/>
    </location>
</feature>
<dbReference type="AlphaFoldDB" id="A0A7S0B0I4"/>
<dbReference type="GO" id="GO:0006302">
    <property type="term" value="P:double-strand break repair"/>
    <property type="evidence" value="ECO:0007669"/>
    <property type="project" value="TreeGrafter"/>
</dbReference>
<evidence type="ECO:0000256" key="7">
    <source>
        <dbReference type="ARBA" id="ARBA00022801"/>
    </source>
</evidence>
<dbReference type="InterPro" id="IPR051547">
    <property type="entry name" value="TDP2-like"/>
</dbReference>
<evidence type="ECO:0000256" key="2">
    <source>
        <dbReference type="ARBA" id="ARBA00001946"/>
    </source>
</evidence>
<dbReference type="InterPro" id="IPR036691">
    <property type="entry name" value="Endo/exonu/phosph_ase_sf"/>
</dbReference>
<dbReference type="EMBL" id="HBEG01040187">
    <property type="protein sequence ID" value="CAD8379895.1"/>
    <property type="molecule type" value="Transcribed_RNA"/>
</dbReference>